<name>A0A6J4M1X8_9CYAN</name>
<accession>A0A6J4M1X8</accession>
<evidence type="ECO:0000313" key="1">
    <source>
        <dbReference type="EMBL" id="CAA9345853.1"/>
    </source>
</evidence>
<gene>
    <name evidence="1" type="ORF">AVDCRST_MAG84-2615</name>
</gene>
<dbReference type="EMBL" id="CADCTZ010000468">
    <property type="protein sequence ID" value="CAA9345853.1"/>
    <property type="molecule type" value="Genomic_DNA"/>
</dbReference>
<dbReference type="AlphaFoldDB" id="A0A6J4M1X8"/>
<reference evidence="1" key="1">
    <citation type="submission" date="2020-02" db="EMBL/GenBank/DDBJ databases">
        <authorList>
            <person name="Meier V. D."/>
        </authorList>
    </citation>
    <scope>NUCLEOTIDE SEQUENCE</scope>
    <source>
        <strain evidence="1">AVDCRST_MAG84</strain>
    </source>
</reference>
<organism evidence="1">
    <name type="scientific">uncultured Microcoleus sp</name>
    <dbReference type="NCBI Taxonomy" id="259945"/>
    <lineage>
        <taxon>Bacteria</taxon>
        <taxon>Bacillati</taxon>
        <taxon>Cyanobacteriota</taxon>
        <taxon>Cyanophyceae</taxon>
        <taxon>Oscillatoriophycideae</taxon>
        <taxon>Oscillatoriales</taxon>
        <taxon>Microcoleaceae</taxon>
        <taxon>Microcoleus</taxon>
        <taxon>environmental samples</taxon>
    </lineage>
</organism>
<protein>
    <submittedName>
        <fullName evidence="1">Uncharacterized protein</fullName>
    </submittedName>
</protein>
<proteinExistence type="predicted"/>
<sequence length="38" mass="4465">MSKHKLLVKLRLLKYTAKTAKDQANFSLFLSRHESLTF</sequence>